<evidence type="ECO:0000256" key="3">
    <source>
        <dbReference type="ARBA" id="ARBA00022723"/>
    </source>
</evidence>
<comment type="similarity">
    <text evidence="1">Belongs to the recoverin family.</text>
</comment>
<keyword evidence="6" id="KW-0449">Lipoprotein</keyword>
<dbReference type="PROSITE" id="PS50222">
    <property type="entry name" value="EF_HAND_2"/>
    <property type="match status" value="1"/>
</dbReference>
<reference evidence="9" key="1">
    <citation type="submission" date="2021-02" db="EMBL/GenBank/DDBJ databases">
        <authorList>
            <person name="Nowell W R."/>
        </authorList>
    </citation>
    <scope>NUCLEOTIDE SEQUENCE</scope>
</reference>
<feature type="domain" description="EF-hand" evidence="7">
    <location>
        <begin position="70"/>
        <end position="105"/>
    </location>
</feature>
<keyword evidence="5" id="KW-0106">Calcium</keyword>
<dbReference type="GO" id="GO:0005509">
    <property type="term" value="F:calcium ion binding"/>
    <property type="evidence" value="ECO:0007669"/>
    <property type="project" value="InterPro"/>
</dbReference>
<dbReference type="Proteomes" id="UP000663866">
    <property type="component" value="Unassembled WGS sequence"/>
</dbReference>
<dbReference type="InterPro" id="IPR028846">
    <property type="entry name" value="Recoverin"/>
</dbReference>
<evidence type="ECO:0000259" key="7">
    <source>
        <dbReference type="PROSITE" id="PS50222"/>
    </source>
</evidence>
<dbReference type="EMBL" id="CAJOBG010000313">
    <property type="protein sequence ID" value="CAF3796297.1"/>
    <property type="molecule type" value="Genomic_DNA"/>
</dbReference>
<evidence type="ECO:0000256" key="4">
    <source>
        <dbReference type="ARBA" id="ARBA00022737"/>
    </source>
</evidence>
<dbReference type="Gene3D" id="1.10.238.10">
    <property type="entry name" value="EF-hand"/>
    <property type="match status" value="1"/>
</dbReference>
<dbReference type="PROSITE" id="PS00018">
    <property type="entry name" value="EF_HAND_1"/>
    <property type="match status" value="1"/>
</dbReference>
<keyword evidence="4" id="KW-0677">Repeat</keyword>
<dbReference type="InterPro" id="IPR018247">
    <property type="entry name" value="EF_Hand_1_Ca_BS"/>
</dbReference>
<dbReference type="PRINTS" id="PR00450">
    <property type="entry name" value="RECOVERIN"/>
</dbReference>
<dbReference type="AlphaFoldDB" id="A0A816RZR9"/>
<organism evidence="9 12">
    <name type="scientific">Rotaria magnacalcarata</name>
    <dbReference type="NCBI Taxonomy" id="392030"/>
    <lineage>
        <taxon>Eukaryota</taxon>
        <taxon>Metazoa</taxon>
        <taxon>Spiralia</taxon>
        <taxon>Gnathifera</taxon>
        <taxon>Rotifera</taxon>
        <taxon>Eurotatoria</taxon>
        <taxon>Bdelloidea</taxon>
        <taxon>Philodinida</taxon>
        <taxon>Philodinidae</taxon>
        <taxon>Rotaria</taxon>
    </lineage>
</organism>
<dbReference type="Proteomes" id="UP000663887">
    <property type="component" value="Unassembled WGS sequence"/>
</dbReference>
<proteinExistence type="inferred from homology"/>
<dbReference type="PANTHER" id="PTHR23055:SF178">
    <property type="entry name" value="NEUROCALCIN HOMOLOG"/>
    <property type="match status" value="1"/>
</dbReference>
<dbReference type="EMBL" id="CAJNRG010003202">
    <property type="protein sequence ID" value="CAF2054302.1"/>
    <property type="molecule type" value="Genomic_DNA"/>
</dbReference>
<dbReference type="Proteomes" id="UP000663842">
    <property type="component" value="Unassembled WGS sequence"/>
</dbReference>
<protein>
    <recommendedName>
        <fullName evidence="7">EF-hand domain-containing protein</fullName>
    </recommendedName>
</protein>
<evidence type="ECO:0000313" key="9">
    <source>
        <dbReference type="EMBL" id="CAF2075932.1"/>
    </source>
</evidence>
<dbReference type="SUPFAM" id="SSF47473">
    <property type="entry name" value="EF-hand"/>
    <property type="match status" value="1"/>
</dbReference>
<evidence type="ECO:0000256" key="2">
    <source>
        <dbReference type="ARBA" id="ARBA00022707"/>
    </source>
</evidence>
<evidence type="ECO:0000313" key="11">
    <source>
        <dbReference type="EMBL" id="CAF3834536.1"/>
    </source>
</evidence>
<dbReference type="EMBL" id="CAJOBF010000551">
    <property type="protein sequence ID" value="CAF3834536.1"/>
    <property type="molecule type" value="Genomic_DNA"/>
</dbReference>
<comment type="caution">
    <text evidence="9">The sequence shown here is derived from an EMBL/GenBank/DDBJ whole genome shotgun (WGS) entry which is preliminary data.</text>
</comment>
<dbReference type="PANTHER" id="PTHR23055">
    <property type="entry name" value="CALCIUM BINDING PROTEINS"/>
    <property type="match status" value="1"/>
</dbReference>
<evidence type="ECO:0000256" key="1">
    <source>
        <dbReference type="ARBA" id="ARBA00006049"/>
    </source>
</evidence>
<dbReference type="Proteomes" id="UP000663856">
    <property type="component" value="Unassembled WGS sequence"/>
</dbReference>
<gene>
    <name evidence="10" type="ORF">OVN521_LOCUS3605</name>
    <name evidence="11" type="ORF">UXM345_LOCUS6818</name>
    <name evidence="9" type="ORF">WKI299_LOCUS15135</name>
    <name evidence="8" type="ORF">XDN619_LOCUS9327</name>
</gene>
<evidence type="ECO:0000313" key="10">
    <source>
        <dbReference type="EMBL" id="CAF3796297.1"/>
    </source>
</evidence>
<evidence type="ECO:0000256" key="6">
    <source>
        <dbReference type="ARBA" id="ARBA00023288"/>
    </source>
</evidence>
<evidence type="ECO:0000313" key="13">
    <source>
        <dbReference type="Proteomes" id="UP000663866"/>
    </source>
</evidence>
<keyword evidence="13" id="KW-1185">Reference proteome</keyword>
<evidence type="ECO:0000313" key="12">
    <source>
        <dbReference type="Proteomes" id="UP000663856"/>
    </source>
</evidence>
<keyword evidence="3" id="KW-0479">Metal-binding</keyword>
<keyword evidence="2" id="KW-0519">Myristate</keyword>
<dbReference type="InterPro" id="IPR011992">
    <property type="entry name" value="EF-hand-dom_pair"/>
</dbReference>
<dbReference type="EMBL" id="CAJNRF010005888">
    <property type="protein sequence ID" value="CAF2075932.1"/>
    <property type="molecule type" value="Genomic_DNA"/>
</dbReference>
<accession>A0A816RZR9</accession>
<sequence>MGGSSACFRSQLPQLLTTEEINNLSLKTNLTPEDIRQYYLRFVHCYPHGYLSRRKFVNYYQQLCDEHSLQLRPLINELFDLFDMNKDKKLDFSEFILFNILTNAGSINDKVKFIFNLYNNNYKEKFFLRNQLKEFLRNRFDLFDIPSSRFNITKVIDIIFQRNNIIKNEKINWNQFTDEILNDEILFQQLISFDFDQDYEDQQLIQRSERF</sequence>
<name>A0A816RZR9_9BILA</name>
<evidence type="ECO:0000256" key="5">
    <source>
        <dbReference type="ARBA" id="ARBA00022837"/>
    </source>
</evidence>
<dbReference type="InterPro" id="IPR002048">
    <property type="entry name" value="EF_hand_dom"/>
</dbReference>
<evidence type="ECO:0000313" key="8">
    <source>
        <dbReference type="EMBL" id="CAF2054302.1"/>
    </source>
</evidence>